<evidence type="ECO:0000313" key="1">
    <source>
        <dbReference type="EMBL" id="MCD8740915.1"/>
    </source>
</evidence>
<gene>
    <name evidence="1" type="ORF">LT679_09910</name>
</gene>
<evidence type="ECO:0008006" key="3">
    <source>
        <dbReference type="Google" id="ProtNLM"/>
    </source>
</evidence>
<dbReference type="RefSeq" id="WP_232177312.1">
    <property type="nucleotide sequence ID" value="NZ_JAJPWV010000003.1"/>
</dbReference>
<sequence>MKSIIKRFYIVVFLICSIIILSCKKNNEEEGPIPTKNTGTVEVKFEVQGPDYYNFKGEQSFYKSGPSTGYEQYDKSQIGFSRGYFPGDDRNNQSSMVFAFYDGIISDKKFPYEVKRYFSNITLKQPPYEFGYYSMSTERTNEKRQGLKIVILSLKDQRIKGTFKGSLYGNRQDSIIVNGTFDVKLIKFQDR</sequence>
<dbReference type="Proteomes" id="UP001199919">
    <property type="component" value="Unassembled WGS sequence"/>
</dbReference>
<dbReference type="EMBL" id="JAJPWV010000003">
    <property type="protein sequence ID" value="MCD8740915.1"/>
    <property type="molecule type" value="Genomic_DNA"/>
</dbReference>
<comment type="caution">
    <text evidence="1">The sequence shown here is derived from an EMBL/GenBank/DDBJ whole genome shotgun (WGS) entry which is preliminary data.</text>
</comment>
<dbReference type="PROSITE" id="PS51257">
    <property type="entry name" value="PROKAR_LIPOPROTEIN"/>
    <property type="match status" value="1"/>
</dbReference>
<protein>
    <recommendedName>
        <fullName evidence="3">Lipoprotein</fullName>
    </recommendedName>
</protein>
<accession>A0ABS8U487</accession>
<organism evidence="1 2">
    <name type="scientific">Mucilaginibacter roseus</name>
    <dbReference type="NCBI Taxonomy" id="1528868"/>
    <lineage>
        <taxon>Bacteria</taxon>
        <taxon>Pseudomonadati</taxon>
        <taxon>Bacteroidota</taxon>
        <taxon>Sphingobacteriia</taxon>
        <taxon>Sphingobacteriales</taxon>
        <taxon>Sphingobacteriaceae</taxon>
        <taxon>Mucilaginibacter</taxon>
    </lineage>
</organism>
<reference evidence="1 2" key="1">
    <citation type="submission" date="2021-12" db="EMBL/GenBank/DDBJ databases">
        <title>Mucilaginibacter roseus genome.</title>
        <authorList>
            <person name="Ferreira J.R."/>
            <person name="Newman J.D."/>
        </authorList>
    </citation>
    <scope>NUCLEOTIDE SEQUENCE [LARGE SCALE GENOMIC DNA]</scope>
    <source>
        <strain evidence="1 2">LMG 28454</strain>
    </source>
</reference>
<proteinExistence type="predicted"/>
<name>A0ABS8U487_9SPHI</name>
<evidence type="ECO:0000313" key="2">
    <source>
        <dbReference type="Proteomes" id="UP001199919"/>
    </source>
</evidence>
<keyword evidence="2" id="KW-1185">Reference proteome</keyword>